<dbReference type="AlphaFoldDB" id="A0A5M6ICU7"/>
<organism evidence="2 3">
    <name type="scientific">Roseospira marina</name>
    <dbReference type="NCBI Taxonomy" id="140057"/>
    <lineage>
        <taxon>Bacteria</taxon>
        <taxon>Pseudomonadati</taxon>
        <taxon>Pseudomonadota</taxon>
        <taxon>Alphaproteobacteria</taxon>
        <taxon>Rhodospirillales</taxon>
        <taxon>Rhodospirillaceae</taxon>
        <taxon>Roseospira</taxon>
    </lineage>
</organism>
<accession>A0A5M6ICU7</accession>
<dbReference type="Proteomes" id="UP000324065">
    <property type="component" value="Unassembled WGS sequence"/>
</dbReference>
<name>A0A5M6ICU7_9PROT</name>
<dbReference type="RefSeq" id="WP_150062498.1">
    <property type="nucleotide sequence ID" value="NZ_JACHII010000021.1"/>
</dbReference>
<evidence type="ECO:0000256" key="1">
    <source>
        <dbReference type="SAM" id="MobiDB-lite"/>
    </source>
</evidence>
<keyword evidence="3" id="KW-1185">Reference proteome</keyword>
<evidence type="ECO:0000313" key="3">
    <source>
        <dbReference type="Proteomes" id="UP000324065"/>
    </source>
</evidence>
<sequence length="193" mass="20549">MTKRRAPLSIEAAVQTIYEAIGVAHAAEVLGMTERRAWDFTLSQDDGGRPIHARAALALDVEYVALTGKPAPILAAWTARVERVSRDRPCACDPGERVIVLTAVLGQAAAMVAEAQDPNGPGGAAVVASELRTLKEAFVRIRAELDQAIDQIDVALLGNRIDDAAWRAVGGGRPAERPVSHATRTTNPVSTER</sequence>
<dbReference type="OrthoDB" id="7562030at2"/>
<protein>
    <submittedName>
        <fullName evidence="2">Uncharacterized protein</fullName>
    </submittedName>
</protein>
<gene>
    <name evidence="2" type="ORF">F1188_11150</name>
</gene>
<comment type="caution">
    <text evidence="2">The sequence shown here is derived from an EMBL/GenBank/DDBJ whole genome shotgun (WGS) entry which is preliminary data.</text>
</comment>
<proteinExistence type="predicted"/>
<feature type="compositionally biased region" description="Polar residues" evidence="1">
    <location>
        <begin position="182"/>
        <end position="193"/>
    </location>
</feature>
<feature type="region of interest" description="Disordered" evidence="1">
    <location>
        <begin position="170"/>
        <end position="193"/>
    </location>
</feature>
<evidence type="ECO:0000313" key="2">
    <source>
        <dbReference type="EMBL" id="KAA5605448.1"/>
    </source>
</evidence>
<reference evidence="2 3" key="1">
    <citation type="submission" date="2019-09" db="EMBL/GenBank/DDBJ databases">
        <title>Genome sequence of Roseospira marina, one of the more divergent members of the non-sulfur purple photosynthetic bacterial family, the Rhodospirillaceae.</title>
        <authorList>
            <person name="Meyer T."/>
            <person name="Kyndt J."/>
        </authorList>
    </citation>
    <scope>NUCLEOTIDE SEQUENCE [LARGE SCALE GENOMIC DNA]</scope>
    <source>
        <strain evidence="2 3">DSM 15113</strain>
    </source>
</reference>
<dbReference type="EMBL" id="VWPJ01000009">
    <property type="protein sequence ID" value="KAA5605448.1"/>
    <property type="molecule type" value="Genomic_DNA"/>
</dbReference>